<dbReference type="AlphaFoldDB" id="A0A0A3IM02"/>
<reference evidence="2 3" key="1">
    <citation type="submission" date="2014-02" db="EMBL/GenBank/DDBJ databases">
        <title>Draft genome sequence of Lysinibacillus manganicus DSM 26584T.</title>
        <authorList>
            <person name="Zhang F."/>
            <person name="Wang G."/>
            <person name="Zhang L."/>
        </authorList>
    </citation>
    <scope>NUCLEOTIDE SEQUENCE [LARGE SCALE GENOMIC DNA]</scope>
    <source>
        <strain evidence="2 3">DSM 26584</strain>
    </source>
</reference>
<accession>A0A0A3IM02</accession>
<evidence type="ECO:0000256" key="1">
    <source>
        <dbReference type="SAM" id="MobiDB-lite"/>
    </source>
</evidence>
<sequence length="98" mass="10699">MAKMKGKGVVLTALAAGVATFLSKKENRDKTMEMISSFRSKAMNKKNFNNFVSENDSLKELAETAASVNDTSIRGNNFIGEGGGQTALSYYNHKQDRS</sequence>
<dbReference type="Proteomes" id="UP000030416">
    <property type="component" value="Unassembled WGS sequence"/>
</dbReference>
<gene>
    <name evidence="2" type="ORF">CD29_17595</name>
</gene>
<organism evidence="2 3">
    <name type="scientific">Ureibacillus manganicus DSM 26584</name>
    <dbReference type="NCBI Taxonomy" id="1384049"/>
    <lineage>
        <taxon>Bacteria</taxon>
        <taxon>Bacillati</taxon>
        <taxon>Bacillota</taxon>
        <taxon>Bacilli</taxon>
        <taxon>Bacillales</taxon>
        <taxon>Caryophanaceae</taxon>
        <taxon>Ureibacillus</taxon>
    </lineage>
</organism>
<proteinExistence type="predicted"/>
<protein>
    <submittedName>
        <fullName evidence="2">Uncharacterized protein</fullName>
    </submittedName>
</protein>
<feature type="region of interest" description="Disordered" evidence="1">
    <location>
        <begin position="74"/>
        <end position="98"/>
    </location>
</feature>
<dbReference type="EMBL" id="JPVN01000029">
    <property type="protein sequence ID" value="KGR75872.1"/>
    <property type="molecule type" value="Genomic_DNA"/>
</dbReference>
<keyword evidence="3" id="KW-1185">Reference proteome</keyword>
<dbReference type="eggNOG" id="ENOG5032SRH">
    <property type="taxonomic scope" value="Bacteria"/>
</dbReference>
<comment type="caution">
    <text evidence="2">The sequence shown here is derived from an EMBL/GenBank/DDBJ whole genome shotgun (WGS) entry which is preliminary data.</text>
</comment>
<evidence type="ECO:0000313" key="3">
    <source>
        <dbReference type="Proteomes" id="UP000030416"/>
    </source>
</evidence>
<dbReference type="OrthoDB" id="2390014at2"/>
<evidence type="ECO:0000313" key="2">
    <source>
        <dbReference type="EMBL" id="KGR75872.1"/>
    </source>
</evidence>
<name>A0A0A3IM02_9BACL</name>
<dbReference type="RefSeq" id="WP_036189549.1">
    <property type="nucleotide sequence ID" value="NZ_AVDA01000029.1"/>
</dbReference>